<dbReference type="Gene3D" id="3.90.70.130">
    <property type="match status" value="1"/>
</dbReference>
<keyword evidence="1" id="KW-0378">Hydrolase</keyword>
<name>A0A9W8E8M4_9FUNG</name>
<gene>
    <name evidence="3" type="ORF">H4R34_003905</name>
</gene>
<dbReference type="Pfam" id="PF07910">
    <property type="entry name" value="Peptidase_C78"/>
    <property type="match status" value="1"/>
</dbReference>
<reference evidence="3" key="1">
    <citation type="submission" date="2022-07" db="EMBL/GenBank/DDBJ databases">
        <title>Phylogenomic reconstructions and comparative analyses of Kickxellomycotina fungi.</title>
        <authorList>
            <person name="Reynolds N.K."/>
            <person name="Stajich J.E."/>
            <person name="Barry K."/>
            <person name="Grigoriev I.V."/>
            <person name="Crous P."/>
            <person name="Smith M.E."/>
        </authorList>
    </citation>
    <scope>NUCLEOTIDE SEQUENCE</scope>
    <source>
        <strain evidence="3">RSA 567</strain>
    </source>
</reference>
<evidence type="ECO:0000256" key="1">
    <source>
        <dbReference type="ARBA" id="ARBA00022801"/>
    </source>
</evidence>
<protein>
    <recommendedName>
        <fullName evidence="2">UFSP1/2/DUB catalytic domain-containing protein</fullName>
    </recommendedName>
</protein>
<keyword evidence="4" id="KW-1185">Reference proteome</keyword>
<dbReference type="OrthoDB" id="288987at2759"/>
<dbReference type="AlphaFoldDB" id="A0A9W8E8M4"/>
<feature type="domain" description="UFSP1/2/DUB catalytic" evidence="2">
    <location>
        <begin position="68"/>
        <end position="301"/>
    </location>
</feature>
<evidence type="ECO:0000259" key="2">
    <source>
        <dbReference type="Pfam" id="PF07910"/>
    </source>
</evidence>
<accession>A0A9W8E8M4</accession>
<comment type="caution">
    <text evidence="3">The sequence shown here is derived from an EMBL/GenBank/DDBJ whole genome shotgun (WGS) entry which is preliminary data.</text>
</comment>
<evidence type="ECO:0000313" key="3">
    <source>
        <dbReference type="EMBL" id="KAJ1976624.1"/>
    </source>
</evidence>
<organism evidence="3 4">
    <name type="scientific">Dimargaris verticillata</name>
    <dbReference type="NCBI Taxonomy" id="2761393"/>
    <lineage>
        <taxon>Eukaryota</taxon>
        <taxon>Fungi</taxon>
        <taxon>Fungi incertae sedis</taxon>
        <taxon>Zoopagomycota</taxon>
        <taxon>Kickxellomycotina</taxon>
        <taxon>Dimargaritomycetes</taxon>
        <taxon>Dimargaritales</taxon>
        <taxon>Dimargaritaceae</taxon>
        <taxon>Dimargaris</taxon>
    </lineage>
</organism>
<sequence>MHSCPICQTDLVGRSLESATRHVESHWTIDLTQDSTPAPAQPARTLSHIYDALSVQVAGMLPPQRIWLCAPHVECTSSTRRDRHWTCGYRNTQTLLSALIPQDPQLAARLQRCVPTIRQLQQALELAWRQGHDPVGASQLGHRVVNTQKWIGPTEVYCILQALQVNAQLIDFHRPTGSQGSHPALVRFVERYYTGQLPILPHHGESALALLNSPCLTTPLHDTTLPIQWTNLPPLYWQHAGHSRVIIGVEYVNTAATHLLVYDPEVPIERYHQSLTAADALLALVRVPIAQLAAHQQYQLLMVWSDADPPSPSAVSGDLRGFRLCRVP</sequence>
<proteinExistence type="predicted"/>
<dbReference type="PANTHER" id="PTHR48153">
    <property type="entry name" value="UFM1-SPECIFIC PROTEASE 2"/>
    <property type="match status" value="1"/>
</dbReference>
<dbReference type="EMBL" id="JANBQB010000414">
    <property type="protein sequence ID" value="KAJ1976624.1"/>
    <property type="molecule type" value="Genomic_DNA"/>
</dbReference>
<dbReference type="GO" id="GO:0019783">
    <property type="term" value="F:ubiquitin-like protein peptidase activity"/>
    <property type="evidence" value="ECO:0007669"/>
    <property type="project" value="UniProtKB-ARBA"/>
</dbReference>
<dbReference type="PANTHER" id="PTHR48153:SF4">
    <property type="entry name" value="UBIQUITIN CARBOXYL-TERMINAL HYDROLASE MUG105"/>
    <property type="match status" value="1"/>
</dbReference>
<dbReference type="InterPro" id="IPR012462">
    <property type="entry name" value="UFSP1/2_DUB_cat"/>
</dbReference>
<evidence type="ECO:0000313" key="4">
    <source>
        <dbReference type="Proteomes" id="UP001151582"/>
    </source>
</evidence>
<dbReference type="Proteomes" id="UP001151582">
    <property type="component" value="Unassembled WGS sequence"/>
</dbReference>